<dbReference type="InterPro" id="IPR042989">
    <property type="entry name" value="ZMY15"/>
</dbReference>
<reference evidence="2 3" key="1">
    <citation type="submission" date="2020-10" db="EMBL/GenBank/DDBJ databases">
        <title>Pygocentrus nattereri (red-bellied piranha) genome, fPygNat1, primary haplotype.</title>
        <authorList>
            <person name="Myers G."/>
            <person name="Meyer A."/>
            <person name="Karagic N."/>
            <person name="Pippel M."/>
            <person name="Winkler S."/>
            <person name="Tracey A."/>
            <person name="Wood J."/>
            <person name="Formenti G."/>
            <person name="Howe K."/>
            <person name="Fedrigo O."/>
            <person name="Jarvis E.D."/>
        </authorList>
    </citation>
    <scope>NUCLEOTIDE SEQUENCE [LARGE SCALE GENOMIC DNA]</scope>
</reference>
<dbReference type="PANTHER" id="PTHR47085">
    <property type="entry name" value="ZINC FINGER MYND DOMAIN-CONTAINING PROTEIN 15"/>
    <property type="match status" value="1"/>
</dbReference>
<dbReference type="Ensembl" id="ENSPNAT00000006162.2">
    <property type="protein sequence ID" value="ENSPNAP00000004926.1"/>
    <property type="gene ID" value="ENSPNAG00000011286.2"/>
</dbReference>
<sequence>MEFDSGYRDRLEMFAHTMALWYKEYEHWQSRPRKRMVRVSGVWPPTDRACTQWILHLLDCGAATPAARTLHNDDSSEMMCCDGGSMLLLTDSSGLPLGFDMLPRGWSTSLDVGETKGSDDEGVGAVTQRMLGLLRFSMEAPLSGRLPRLPQTLTVSDKKLHRLLRKREKSLSRLKVTLRPEAFGGWMPIDVDWETRTACIKAFSMRWPPTYYCHACKKQSFPSQLKPCPGCRAVLFCSDECPPSAHPQSSPDLHRSHCCERLTVYMSHSAQLANLPFTYAKETTTEDFDLEHFLFKNKLNSGYWLHWSLLVRSPRFELHSGLEQSKDVWLSGHSEPYGHLKEEANILLGQTPLKSPSPSSPLVSWSQYFSWRALDLASPVASLLSSTLSIYYIITSLVPQDYPELNVLKKQSLKIHIIESYREFHTIMTFWELSVLLPHMTFELSFFGERLPQESHEQQLYLQKKSDGVSLVSSALGSQKKADKSIRVKAYKRAYHMLQVPKPDLVIGV</sequence>
<feature type="domain" description="Mitochondrial splicing suppressor 51-like C-terminal" evidence="1">
    <location>
        <begin position="388"/>
        <end position="508"/>
    </location>
</feature>
<dbReference type="InterPro" id="IPR046824">
    <property type="entry name" value="Mss51-like_C"/>
</dbReference>
<dbReference type="Pfam" id="PF20179">
    <property type="entry name" value="MSS51_C"/>
    <property type="match status" value="1"/>
</dbReference>
<evidence type="ECO:0000259" key="1">
    <source>
        <dbReference type="Pfam" id="PF20179"/>
    </source>
</evidence>
<accession>A0A3B4C273</accession>
<dbReference type="AlphaFoldDB" id="A0A3B4C273"/>
<evidence type="ECO:0000313" key="3">
    <source>
        <dbReference type="Proteomes" id="UP001501920"/>
    </source>
</evidence>
<dbReference type="GO" id="GO:0045892">
    <property type="term" value="P:negative regulation of DNA-templated transcription"/>
    <property type="evidence" value="ECO:0007669"/>
    <property type="project" value="InterPro"/>
</dbReference>
<dbReference type="GO" id="GO:0042826">
    <property type="term" value="F:histone deacetylase binding"/>
    <property type="evidence" value="ECO:0007669"/>
    <property type="project" value="InterPro"/>
</dbReference>
<organism evidence="2 3">
    <name type="scientific">Pygocentrus nattereri</name>
    <name type="common">Red-bellied piranha</name>
    <dbReference type="NCBI Taxonomy" id="42514"/>
    <lineage>
        <taxon>Eukaryota</taxon>
        <taxon>Metazoa</taxon>
        <taxon>Chordata</taxon>
        <taxon>Craniata</taxon>
        <taxon>Vertebrata</taxon>
        <taxon>Euteleostomi</taxon>
        <taxon>Actinopterygii</taxon>
        <taxon>Neopterygii</taxon>
        <taxon>Teleostei</taxon>
        <taxon>Ostariophysi</taxon>
        <taxon>Characiformes</taxon>
        <taxon>Characoidei</taxon>
        <taxon>Pygocentrus</taxon>
    </lineage>
</organism>
<dbReference type="GeneTree" id="ENSGT00390000000527"/>
<dbReference type="STRING" id="42514.ENSPNAP00000004926"/>
<proteinExistence type="predicted"/>
<reference evidence="2" key="2">
    <citation type="submission" date="2025-08" db="UniProtKB">
        <authorList>
            <consortium name="Ensembl"/>
        </authorList>
    </citation>
    <scope>IDENTIFICATION</scope>
</reference>
<name>A0A3B4C273_PYGNA</name>
<dbReference type="Proteomes" id="UP001501920">
    <property type="component" value="Chromosome 2"/>
</dbReference>
<reference evidence="2" key="3">
    <citation type="submission" date="2025-09" db="UniProtKB">
        <authorList>
            <consortium name="Ensembl"/>
        </authorList>
    </citation>
    <scope>IDENTIFICATION</scope>
</reference>
<protein>
    <recommendedName>
        <fullName evidence="1">Mitochondrial splicing suppressor 51-like C-terminal domain-containing protein</fullName>
    </recommendedName>
</protein>
<evidence type="ECO:0000313" key="2">
    <source>
        <dbReference type="Ensembl" id="ENSPNAP00000004926.1"/>
    </source>
</evidence>
<dbReference type="PANTHER" id="PTHR47085:SF1">
    <property type="entry name" value="ZINC FINGER MYND DOMAIN-CONTAINING PROTEIN 15"/>
    <property type="match status" value="1"/>
</dbReference>
<keyword evidence="3" id="KW-1185">Reference proteome</keyword>
<dbReference type="OMA" id="RSHCCER"/>